<dbReference type="OrthoDB" id="18648at2759"/>
<dbReference type="GO" id="GO:0005774">
    <property type="term" value="C:vacuolar membrane"/>
    <property type="evidence" value="ECO:0007669"/>
    <property type="project" value="UniProtKB-SubCell"/>
</dbReference>
<proteinExistence type="inferred from homology"/>
<dbReference type="AlphaFoldDB" id="A0A167GUB5"/>
<name>A0A167GUB5_CALVF</name>
<dbReference type="EMBL" id="KV417332">
    <property type="protein sequence ID" value="KZO90916.1"/>
    <property type="molecule type" value="Genomic_DNA"/>
</dbReference>
<organism evidence="3 4">
    <name type="scientific">Calocera viscosa (strain TUFC12733)</name>
    <dbReference type="NCBI Taxonomy" id="1330018"/>
    <lineage>
        <taxon>Eukaryota</taxon>
        <taxon>Fungi</taxon>
        <taxon>Dikarya</taxon>
        <taxon>Basidiomycota</taxon>
        <taxon>Agaricomycotina</taxon>
        <taxon>Dacrymycetes</taxon>
        <taxon>Dacrymycetales</taxon>
        <taxon>Dacrymycetaceae</taxon>
        <taxon>Calocera</taxon>
    </lineage>
</organism>
<accession>A0A167GUB5</accession>
<protein>
    <recommendedName>
        <fullName evidence="1">Nitrogen permease regulator 3</fullName>
    </recommendedName>
    <alternativeName>
        <fullName evidence="1">Required for meiotic nuclear division protein 11</fullName>
    </alternativeName>
</protein>
<keyword evidence="4" id="KW-1185">Reference proteome</keyword>
<comment type="similarity">
    <text evidence="1">Belongs to the NPR3 family.</text>
</comment>
<dbReference type="Pfam" id="PF03666">
    <property type="entry name" value="NPR3"/>
    <property type="match status" value="1"/>
</dbReference>
<evidence type="ECO:0000313" key="3">
    <source>
        <dbReference type="EMBL" id="KZO90916.1"/>
    </source>
</evidence>
<dbReference type="GO" id="GO:0051321">
    <property type="term" value="P:meiotic cell cycle"/>
    <property type="evidence" value="ECO:0007669"/>
    <property type="project" value="UniProtKB-UniRule"/>
</dbReference>
<feature type="region of interest" description="Disordered" evidence="2">
    <location>
        <begin position="107"/>
        <end position="158"/>
    </location>
</feature>
<dbReference type="STRING" id="1330018.A0A167GUB5"/>
<comment type="subcellular location">
    <subcellularLocation>
        <location evidence="1">Vacuole membrane</location>
        <topology evidence="1">Peripheral membrane protein</topology>
    </subcellularLocation>
</comment>
<keyword evidence="1" id="KW-0469">Meiosis</keyword>
<dbReference type="Proteomes" id="UP000076738">
    <property type="component" value="Unassembled WGS sequence"/>
</dbReference>
<evidence type="ECO:0000256" key="2">
    <source>
        <dbReference type="SAM" id="MobiDB-lite"/>
    </source>
</evidence>
<dbReference type="PANTHER" id="PTHR13153">
    <property type="entry name" value="CGTHBA PROTEIN -14 GENE PROTEIN"/>
    <property type="match status" value="1"/>
</dbReference>
<keyword evidence="1" id="KW-0732">Signal</keyword>
<comment type="function">
    <text evidence="1">Mediates inactivation of the TORC1 complex in response to amino acid starvation. Required for meiotic nuclear division.</text>
</comment>
<dbReference type="GO" id="GO:0010508">
    <property type="term" value="P:positive regulation of autophagy"/>
    <property type="evidence" value="ECO:0007669"/>
    <property type="project" value="TreeGrafter"/>
</dbReference>
<dbReference type="InterPro" id="IPR005365">
    <property type="entry name" value="Npr3"/>
</dbReference>
<gene>
    <name evidence="3" type="ORF">CALVIDRAFT_568692</name>
</gene>
<dbReference type="GO" id="GO:1904262">
    <property type="term" value="P:negative regulation of TORC1 signaling"/>
    <property type="evidence" value="ECO:0007669"/>
    <property type="project" value="TreeGrafter"/>
</dbReference>
<reference evidence="3 4" key="1">
    <citation type="journal article" date="2016" name="Mol. Biol. Evol.">
        <title>Comparative Genomics of Early-Diverging Mushroom-Forming Fungi Provides Insights into the Origins of Lignocellulose Decay Capabilities.</title>
        <authorList>
            <person name="Nagy L.G."/>
            <person name="Riley R."/>
            <person name="Tritt A."/>
            <person name="Adam C."/>
            <person name="Daum C."/>
            <person name="Floudas D."/>
            <person name="Sun H."/>
            <person name="Yadav J.S."/>
            <person name="Pangilinan J."/>
            <person name="Larsson K.H."/>
            <person name="Matsuura K."/>
            <person name="Barry K."/>
            <person name="Labutti K."/>
            <person name="Kuo R."/>
            <person name="Ohm R.A."/>
            <person name="Bhattacharya S.S."/>
            <person name="Shirouzu T."/>
            <person name="Yoshinaga Y."/>
            <person name="Martin F.M."/>
            <person name="Grigoriev I.V."/>
            <person name="Hibbett D.S."/>
        </authorList>
    </citation>
    <scope>NUCLEOTIDE SEQUENCE [LARGE SCALE GENOMIC DNA]</scope>
    <source>
        <strain evidence="3 4">TUFC12733</strain>
    </source>
</reference>
<evidence type="ECO:0000256" key="1">
    <source>
        <dbReference type="RuleBase" id="RU368069"/>
    </source>
</evidence>
<dbReference type="GO" id="GO:0038202">
    <property type="term" value="P:TORC1 signaling"/>
    <property type="evidence" value="ECO:0007669"/>
    <property type="project" value="TreeGrafter"/>
</dbReference>
<sequence length="208" mass="23556">MRWNGFMGPVEPKTLVGQQHLGEHKHPREEHEPMTIEQQDLQPFHERQGRGTTLFDFDASTLAEILAFARELCYQKFELIVDDLAFVGHQVCVARDGVWTMDNLTAPLPRADHSPERERGRSLPPTTPVNDRSSSSSPPRPPPDVQERTQPPQSNRTHHKPISFFHLVLIIDRPDPASYHTSDLSAVLAPYHAQIAFRLTAGLLHEEA</sequence>
<dbReference type="GO" id="GO:0034198">
    <property type="term" value="P:cellular response to amino acid starvation"/>
    <property type="evidence" value="ECO:0007669"/>
    <property type="project" value="TreeGrafter"/>
</dbReference>
<dbReference type="PANTHER" id="PTHR13153:SF5">
    <property type="entry name" value="GATOR COMPLEX PROTEIN NPRL3"/>
    <property type="match status" value="1"/>
</dbReference>
<dbReference type="GO" id="GO:1990130">
    <property type="term" value="C:GATOR1 complex"/>
    <property type="evidence" value="ECO:0007669"/>
    <property type="project" value="TreeGrafter"/>
</dbReference>
<feature type="compositionally biased region" description="Basic and acidic residues" evidence="2">
    <location>
        <begin position="110"/>
        <end position="121"/>
    </location>
</feature>
<evidence type="ECO:0000313" key="4">
    <source>
        <dbReference type="Proteomes" id="UP000076738"/>
    </source>
</evidence>